<name>A0A345HCY5_9FLAO</name>
<reference evidence="1 2" key="1">
    <citation type="submission" date="2018-07" db="EMBL/GenBank/DDBJ databases">
        <title>Complete genome sequence of Flavobacterium arcticum type strain SM1502T.</title>
        <authorList>
            <person name="Li Y."/>
            <person name="Li D.-D."/>
        </authorList>
    </citation>
    <scope>NUCLEOTIDE SEQUENCE [LARGE SCALE GENOMIC DNA]</scope>
    <source>
        <strain evidence="1 2">SM1502</strain>
    </source>
</reference>
<dbReference type="AlphaFoldDB" id="A0A345HCY5"/>
<dbReference type="KEGG" id="fat:DVK85_09445"/>
<evidence type="ECO:0000313" key="1">
    <source>
        <dbReference type="EMBL" id="AXG74445.1"/>
    </source>
</evidence>
<proteinExistence type="predicted"/>
<dbReference type="EMBL" id="CP031188">
    <property type="protein sequence ID" value="AXG74445.1"/>
    <property type="molecule type" value="Genomic_DNA"/>
</dbReference>
<sequence length="148" mass="17654">MKTKFLLSLFLLFSYAMHSQGHKEKRAQIKALKVSFITTELSLTSEEAAKFWPIYNVYEDKEFEIKHDKMRKLIKQLDEKGIDKISDKEAMSYLNQLETADEELFHLKQKLVNDLKTIISPIKILKLKKAENDFNRKLLEKYRKKKRE</sequence>
<dbReference type="OrthoDB" id="675330at2"/>
<gene>
    <name evidence="1" type="ORF">DVK85_09445</name>
</gene>
<accession>A0A345HCY5</accession>
<dbReference type="Proteomes" id="UP000253951">
    <property type="component" value="Chromosome"/>
</dbReference>
<evidence type="ECO:0000313" key="2">
    <source>
        <dbReference type="Proteomes" id="UP000253951"/>
    </source>
</evidence>
<protein>
    <submittedName>
        <fullName evidence="1">Sensor of ECF-type sigma factor</fullName>
    </submittedName>
</protein>
<dbReference type="RefSeq" id="WP_114678203.1">
    <property type="nucleotide sequence ID" value="NZ_CP031188.1"/>
</dbReference>
<organism evidence="1 2">
    <name type="scientific">Flavobacterium arcticum</name>
    <dbReference type="NCBI Taxonomy" id="1784713"/>
    <lineage>
        <taxon>Bacteria</taxon>
        <taxon>Pseudomonadati</taxon>
        <taxon>Bacteroidota</taxon>
        <taxon>Flavobacteriia</taxon>
        <taxon>Flavobacteriales</taxon>
        <taxon>Flavobacteriaceae</taxon>
        <taxon>Flavobacterium</taxon>
    </lineage>
</organism>
<keyword evidence="2" id="KW-1185">Reference proteome</keyword>